<dbReference type="GO" id="GO:0042597">
    <property type="term" value="C:periplasmic space"/>
    <property type="evidence" value="ECO:0007669"/>
    <property type="project" value="UniProtKB-ARBA"/>
</dbReference>
<dbReference type="Gene3D" id="3.40.190.10">
    <property type="entry name" value="Periplasmic binding protein-like II"/>
    <property type="match status" value="2"/>
</dbReference>
<dbReference type="InterPro" id="IPR039424">
    <property type="entry name" value="SBP_5"/>
</dbReference>
<reference evidence="6 7" key="1">
    <citation type="journal article" date="2016" name="Nat. Commun.">
        <title>Thousands of microbial genomes shed light on interconnected biogeochemical processes in an aquifer system.</title>
        <authorList>
            <person name="Anantharaman K."/>
            <person name="Brown C.T."/>
            <person name="Hug L.A."/>
            <person name="Sharon I."/>
            <person name="Castelle C.J."/>
            <person name="Probst A.J."/>
            <person name="Thomas B.C."/>
            <person name="Singh A."/>
            <person name="Wilkins M.J."/>
            <person name="Karaoz U."/>
            <person name="Brodie E.L."/>
            <person name="Williams K.H."/>
            <person name="Hubbard S.S."/>
            <person name="Banfield J.F."/>
        </authorList>
    </citation>
    <scope>NUCLEOTIDE SEQUENCE [LARGE SCALE GENOMIC DNA]</scope>
</reference>
<comment type="similarity">
    <text evidence="1">Belongs to the bacterial solute-binding protein 5 family.</text>
</comment>
<feature type="domain" description="Solute-binding protein family 5" evidence="5">
    <location>
        <begin position="190"/>
        <end position="379"/>
    </location>
</feature>
<dbReference type="AlphaFoldDB" id="A0A1F5FFS3"/>
<dbReference type="GO" id="GO:1904680">
    <property type="term" value="F:peptide transmembrane transporter activity"/>
    <property type="evidence" value="ECO:0007669"/>
    <property type="project" value="TreeGrafter"/>
</dbReference>
<feature type="transmembrane region" description="Helical" evidence="4">
    <location>
        <begin position="21"/>
        <end position="41"/>
    </location>
</feature>
<dbReference type="GO" id="GO:0043190">
    <property type="term" value="C:ATP-binding cassette (ABC) transporter complex"/>
    <property type="evidence" value="ECO:0007669"/>
    <property type="project" value="InterPro"/>
</dbReference>
<dbReference type="Pfam" id="PF00496">
    <property type="entry name" value="SBP_bac_5"/>
    <property type="match status" value="2"/>
</dbReference>
<dbReference type="EMBL" id="MFAM01000049">
    <property type="protein sequence ID" value="OGD78384.1"/>
    <property type="molecule type" value="Genomic_DNA"/>
</dbReference>
<dbReference type="PANTHER" id="PTHR30290">
    <property type="entry name" value="PERIPLASMIC BINDING COMPONENT OF ABC TRANSPORTER"/>
    <property type="match status" value="1"/>
</dbReference>
<dbReference type="Gene3D" id="3.10.105.10">
    <property type="entry name" value="Dipeptide-binding Protein, Domain 3"/>
    <property type="match status" value="1"/>
</dbReference>
<dbReference type="GO" id="GO:0015833">
    <property type="term" value="P:peptide transport"/>
    <property type="evidence" value="ECO:0007669"/>
    <property type="project" value="TreeGrafter"/>
</dbReference>
<evidence type="ECO:0000256" key="4">
    <source>
        <dbReference type="SAM" id="Phobius"/>
    </source>
</evidence>
<evidence type="ECO:0000256" key="1">
    <source>
        <dbReference type="ARBA" id="ARBA00005695"/>
    </source>
</evidence>
<feature type="domain" description="Solute-binding protein family 5" evidence="5">
    <location>
        <begin position="85"/>
        <end position="137"/>
    </location>
</feature>
<dbReference type="InterPro" id="IPR000914">
    <property type="entry name" value="SBP_5_dom"/>
</dbReference>
<dbReference type="PIRSF" id="PIRSF002741">
    <property type="entry name" value="MppA"/>
    <property type="match status" value="1"/>
</dbReference>
<keyword evidence="4" id="KW-1133">Transmembrane helix</keyword>
<dbReference type="InterPro" id="IPR030678">
    <property type="entry name" value="Peptide/Ni-bd"/>
</dbReference>
<evidence type="ECO:0000256" key="2">
    <source>
        <dbReference type="ARBA" id="ARBA00022448"/>
    </source>
</evidence>
<comment type="caution">
    <text evidence="6">The sequence shown here is derived from an EMBL/GenBank/DDBJ whole genome shotgun (WGS) entry which is preliminary data.</text>
</comment>
<evidence type="ECO:0000313" key="7">
    <source>
        <dbReference type="Proteomes" id="UP000176682"/>
    </source>
</evidence>
<dbReference type="PANTHER" id="PTHR30290:SF9">
    <property type="entry name" value="OLIGOPEPTIDE-BINDING PROTEIN APPA"/>
    <property type="match status" value="1"/>
</dbReference>
<evidence type="ECO:0000256" key="3">
    <source>
        <dbReference type="ARBA" id="ARBA00022729"/>
    </source>
</evidence>
<evidence type="ECO:0000313" key="6">
    <source>
        <dbReference type="EMBL" id="OGD78384.1"/>
    </source>
</evidence>
<dbReference type="SUPFAM" id="SSF53850">
    <property type="entry name" value="Periplasmic binding protein-like II"/>
    <property type="match status" value="1"/>
</dbReference>
<keyword evidence="4" id="KW-0472">Membrane</keyword>
<gene>
    <name evidence="6" type="ORF">A2368_02825</name>
</gene>
<name>A0A1F5FFS3_9BACT</name>
<evidence type="ECO:0000259" key="5">
    <source>
        <dbReference type="Pfam" id="PF00496"/>
    </source>
</evidence>
<keyword evidence="4" id="KW-0812">Transmembrane</keyword>
<organism evidence="6 7">
    <name type="scientific">Candidatus Collierbacteria bacterium RIFOXYB1_FULL_49_13</name>
    <dbReference type="NCBI Taxonomy" id="1817728"/>
    <lineage>
        <taxon>Bacteria</taxon>
        <taxon>Candidatus Collieribacteriota</taxon>
    </lineage>
</organism>
<protein>
    <recommendedName>
        <fullName evidence="5">Solute-binding protein family 5 domain-containing protein</fullName>
    </recommendedName>
</protein>
<sequence>MYRLLRRSVWFLSSFVKKYRLILIGSTVLTLLICLAVFLLGPHLPKPKKHAYYGLVGKHTVTQIPTAIDTKLGLGLTFIGPDQTPLPGAATSWTVSPDGTSYKFQLDTNLKWSDGKPLTVSDISISIPDVKINHTPPDTIEFVLPESFAPFPAVLSKPLLREGIYTLGAYSVSQVDTDGPYLRHITLDSKTDTIEYFFYSSITQAVTDFKLGKIDHLIGLSEQPPLSDWPNLTTTPSTDLYSYTAIFFNLQDPLFQNNKELRQGLAYAIQDKSMGLRRAVSPFHPQSWAFNSAVKPYEYNQEKAKELISKGRIPGQNPLKFELSTTPELISVAEKLKSDWAPFGIEVDIKIVTSRPVNFQALLYTQNIPHDPDQYVYWHSTQSTNLVNYIKKSINEDHENDLIDKLLEDGRKAKDQASRRLIYLDFQRFLVELCSTIFLFYPDIYSVDRL</sequence>
<keyword evidence="3" id="KW-0732">Signal</keyword>
<keyword evidence="2" id="KW-0813">Transport</keyword>
<accession>A0A1F5FFS3</accession>
<proteinExistence type="inferred from homology"/>
<dbReference type="Proteomes" id="UP000176682">
    <property type="component" value="Unassembled WGS sequence"/>
</dbReference>